<protein>
    <submittedName>
        <fullName evidence="2">Predicted enzyme related to lactoylglutathione lyase</fullName>
    </submittedName>
</protein>
<sequence>MQKLKKIDSQTNVLTWFEIPVTDLDRAQQFYETILAIDMVKQGDGANEGVFFPFNPTVVQATSGRVTGVLAKSTTLPSQHGTIVYLNASPSIQLVLDKVEAAGGQIIEPKQLFGPVGYIAMILDSEGNKIGLHAEE</sequence>
<accession>A0A378RN57</accession>
<proteinExistence type="predicted"/>
<dbReference type="InterPro" id="IPR037523">
    <property type="entry name" value="VOC_core"/>
</dbReference>
<dbReference type="InterPro" id="IPR004360">
    <property type="entry name" value="Glyas_Fos-R_dOase_dom"/>
</dbReference>
<dbReference type="GO" id="GO:0016829">
    <property type="term" value="F:lyase activity"/>
    <property type="evidence" value="ECO:0007669"/>
    <property type="project" value="UniProtKB-KW"/>
</dbReference>
<dbReference type="AlphaFoldDB" id="A0A378RN57"/>
<evidence type="ECO:0000313" key="2">
    <source>
        <dbReference type="EMBL" id="STZ27711.1"/>
    </source>
</evidence>
<feature type="domain" description="VOC" evidence="1">
    <location>
        <begin position="13"/>
        <end position="135"/>
    </location>
</feature>
<dbReference type="Proteomes" id="UP000255024">
    <property type="component" value="Unassembled WGS sequence"/>
</dbReference>
<reference evidence="2 3" key="1">
    <citation type="submission" date="2018-06" db="EMBL/GenBank/DDBJ databases">
        <authorList>
            <consortium name="Pathogen Informatics"/>
            <person name="Doyle S."/>
        </authorList>
    </citation>
    <scope>NUCLEOTIDE SEQUENCE [LARGE SCALE GENOMIC DNA]</scope>
    <source>
        <strain evidence="2 3">NCTC11179</strain>
    </source>
</reference>
<dbReference type="Gene3D" id="3.10.180.10">
    <property type="entry name" value="2,3-Dihydroxybiphenyl 1,2-Dioxygenase, domain 1"/>
    <property type="match status" value="1"/>
</dbReference>
<dbReference type="EMBL" id="UGQL01000001">
    <property type="protein sequence ID" value="STZ27711.1"/>
    <property type="molecule type" value="Genomic_DNA"/>
</dbReference>
<evidence type="ECO:0000313" key="3">
    <source>
        <dbReference type="Proteomes" id="UP000255024"/>
    </source>
</evidence>
<dbReference type="PROSITE" id="PS51819">
    <property type="entry name" value="VOC"/>
    <property type="match status" value="1"/>
</dbReference>
<name>A0A378RN57_MYROD</name>
<dbReference type="PANTHER" id="PTHR33993">
    <property type="entry name" value="GLYOXALASE-RELATED"/>
    <property type="match status" value="1"/>
</dbReference>
<dbReference type="SUPFAM" id="SSF54593">
    <property type="entry name" value="Glyoxalase/Bleomycin resistance protein/Dihydroxybiphenyl dioxygenase"/>
    <property type="match status" value="1"/>
</dbReference>
<keyword evidence="3" id="KW-1185">Reference proteome</keyword>
<dbReference type="InterPro" id="IPR052164">
    <property type="entry name" value="Anthracycline_SecMetBiosynth"/>
</dbReference>
<organism evidence="2 3">
    <name type="scientific">Myroides odoratus</name>
    <name type="common">Flavobacterium odoratum</name>
    <dbReference type="NCBI Taxonomy" id="256"/>
    <lineage>
        <taxon>Bacteria</taxon>
        <taxon>Pseudomonadati</taxon>
        <taxon>Bacteroidota</taxon>
        <taxon>Flavobacteriia</taxon>
        <taxon>Flavobacteriales</taxon>
        <taxon>Flavobacteriaceae</taxon>
        <taxon>Myroides</taxon>
    </lineage>
</organism>
<dbReference type="RefSeq" id="WP_115090592.1">
    <property type="nucleotide sequence ID" value="NZ_CP068107.1"/>
</dbReference>
<evidence type="ECO:0000259" key="1">
    <source>
        <dbReference type="PROSITE" id="PS51819"/>
    </source>
</evidence>
<dbReference type="PANTHER" id="PTHR33993:SF2">
    <property type="entry name" value="VOC DOMAIN-CONTAINING PROTEIN"/>
    <property type="match status" value="1"/>
</dbReference>
<keyword evidence="2" id="KW-0456">Lyase</keyword>
<gene>
    <name evidence="2" type="ORF">NCTC11179_01247</name>
</gene>
<dbReference type="InterPro" id="IPR029068">
    <property type="entry name" value="Glyas_Bleomycin-R_OHBP_Dase"/>
</dbReference>
<dbReference type="Pfam" id="PF00903">
    <property type="entry name" value="Glyoxalase"/>
    <property type="match status" value="1"/>
</dbReference>
<dbReference type="CDD" id="cd07247">
    <property type="entry name" value="SgaA_N_like"/>
    <property type="match status" value="1"/>
</dbReference>